<keyword evidence="3" id="KW-1185">Reference proteome</keyword>
<keyword evidence="1" id="KW-0472">Membrane</keyword>
<dbReference type="Proteomes" id="UP000708208">
    <property type="component" value="Unassembled WGS sequence"/>
</dbReference>
<feature type="non-terminal residue" evidence="2">
    <location>
        <position position="1"/>
    </location>
</feature>
<gene>
    <name evidence="2" type="ORF">AFUS01_LOCUS37702</name>
</gene>
<feature type="transmembrane region" description="Helical" evidence="1">
    <location>
        <begin position="59"/>
        <end position="77"/>
    </location>
</feature>
<proteinExistence type="predicted"/>
<comment type="caution">
    <text evidence="2">The sequence shown here is derived from an EMBL/GenBank/DDBJ whole genome shotgun (WGS) entry which is preliminary data.</text>
</comment>
<evidence type="ECO:0000313" key="3">
    <source>
        <dbReference type="Proteomes" id="UP000708208"/>
    </source>
</evidence>
<evidence type="ECO:0000313" key="2">
    <source>
        <dbReference type="EMBL" id="CAG7827734.1"/>
    </source>
</evidence>
<protein>
    <submittedName>
        <fullName evidence="2">Uncharacterized protein</fullName>
    </submittedName>
</protein>
<keyword evidence="1" id="KW-0812">Transmembrane</keyword>
<evidence type="ECO:0000256" key="1">
    <source>
        <dbReference type="SAM" id="Phobius"/>
    </source>
</evidence>
<name>A0A8J2LR81_9HEXA</name>
<keyword evidence="1" id="KW-1133">Transmembrane helix</keyword>
<organism evidence="2 3">
    <name type="scientific">Allacma fusca</name>
    <dbReference type="NCBI Taxonomy" id="39272"/>
    <lineage>
        <taxon>Eukaryota</taxon>
        <taxon>Metazoa</taxon>
        <taxon>Ecdysozoa</taxon>
        <taxon>Arthropoda</taxon>
        <taxon>Hexapoda</taxon>
        <taxon>Collembola</taxon>
        <taxon>Symphypleona</taxon>
        <taxon>Sminthuridae</taxon>
        <taxon>Allacma</taxon>
    </lineage>
</organism>
<dbReference type="AlphaFoldDB" id="A0A8J2LR81"/>
<reference evidence="2" key="1">
    <citation type="submission" date="2021-06" db="EMBL/GenBank/DDBJ databases">
        <authorList>
            <person name="Hodson N. C."/>
            <person name="Mongue J. A."/>
            <person name="Jaron S. K."/>
        </authorList>
    </citation>
    <scope>NUCLEOTIDE SEQUENCE</scope>
</reference>
<sequence length="177" mass="19750">SLICRFLFRHGTAAGTADLEDAPPLSKAVVDCTTSFAVHFRQIEVLNRQSNQLWSTGNAILEISMLFGIICACYGTVRLDASRAGHQASIVILLTGTVIVIWGIMGELFEISKDTLDSWRKMKRNAWFRRFHYSCLPVRVNIGQGLFFADRGIRLTLLEIISTNVSSLLLSTSKKNK</sequence>
<dbReference type="EMBL" id="CAJVCH010544687">
    <property type="protein sequence ID" value="CAG7827734.1"/>
    <property type="molecule type" value="Genomic_DNA"/>
</dbReference>
<feature type="transmembrane region" description="Helical" evidence="1">
    <location>
        <begin position="89"/>
        <end position="109"/>
    </location>
</feature>
<accession>A0A8J2LR81</accession>